<comment type="pathway">
    <text evidence="2">Purine metabolism; AMP biosynthesis via de novo pathway; AMP from IMP: step 2/2.</text>
</comment>
<dbReference type="EC" id="4.3.2.2" evidence="4"/>
<dbReference type="CDD" id="cd01360">
    <property type="entry name" value="Adenylsuccinate_lyase_1"/>
    <property type="match status" value="1"/>
</dbReference>
<dbReference type="GO" id="GO:0004018">
    <property type="term" value="F:N6-(1,2-dicarboxyethyl)AMP AMP-lyase (fumarate-forming) activity"/>
    <property type="evidence" value="ECO:0007669"/>
    <property type="project" value="InterPro"/>
</dbReference>
<evidence type="ECO:0000256" key="10">
    <source>
        <dbReference type="ARBA" id="ARBA00049115"/>
    </source>
</evidence>
<dbReference type="PRINTS" id="PR00149">
    <property type="entry name" value="FUMRATELYASE"/>
</dbReference>
<dbReference type="InterPro" id="IPR020557">
    <property type="entry name" value="Fumarate_lyase_CS"/>
</dbReference>
<evidence type="ECO:0000256" key="2">
    <source>
        <dbReference type="ARBA" id="ARBA00004734"/>
    </source>
</evidence>
<organism evidence="12">
    <name type="scientific">marine sediment metagenome</name>
    <dbReference type="NCBI Taxonomy" id="412755"/>
    <lineage>
        <taxon>unclassified sequences</taxon>
        <taxon>metagenomes</taxon>
        <taxon>ecological metagenomes</taxon>
    </lineage>
</organism>
<dbReference type="GO" id="GO:0044208">
    <property type="term" value="P:'de novo' AMP biosynthetic process"/>
    <property type="evidence" value="ECO:0007669"/>
    <property type="project" value="UniProtKB-UniPathway"/>
</dbReference>
<comment type="pathway">
    <text evidence="1">Purine metabolism; IMP biosynthesis via de novo pathway; 5-amino-1-(5-phospho-D-ribosyl)imidazole-4-carboxamide from 5-amino-1-(5-phospho-D-ribosyl)imidazole-4-carboxylate: step 2/2.</text>
</comment>
<dbReference type="UniPathway" id="UPA00075">
    <property type="reaction ID" value="UER00336"/>
</dbReference>
<evidence type="ECO:0000256" key="4">
    <source>
        <dbReference type="ARBA" id="ARBA00012339"/>
    </source>
</evidence>
<keyword evidence="6" id="KW-0658">Purine biosynthesis</keyword>
<dbReference type="InterPro" id="IPR008948">
    <property type="entry name" value="L-Aspartase-like"/>
</dbReference>
<dbReference type="InterPro" id="IPR004769">
    <property type="entry name" value="Pur_lyase"/>
</dbReference>
<reference evidence="12" key="1">
    <citation type="journal article" date="2014" name="Front. Microbiol.">
        <title>High frequency of phylogenetically diverse reductive dehalogenase-homologous genes in deep subseafloor sedimentary metagenomes.</title>
        <authorList>
            <person name="Kawai M."/>
            <person name="Futagami T."/>
            <person name="Toyoda A."/>
            <person name="Takaki Y."/>
            <person name="Nishi S."/>
            <person name="Hori S."/>
            <person name="Arai W."/>
            <person name="Tsubouchi T."/>
            <person name="Morono Y."/>
            <person name="Uchiyama I."/>
            <person name="Ito T."/>
            <person name="Fujiyama A."/>
            <person name="Inagaki F."/>
            <person name="Takami H."/>
        </authorList>
    </citation>
    <scope>NUCLEOTIDE SEQUENCE</scope>
    <source>
        <strain evidence="12">Expedition CK06-06</strain>
    </source>
</reference>
<dbReference type="Gene3D" id="1.20.200.10">
    <property type="entry name" value="Fumarase/aspartase (Central domain)"/>
    <property type="match status" value="1"/>
</dbReference>
<evidence type="ECO:0000256" key="1">
    <source>
        <dbReference type="ARBA" id="ARBA00004706"/>
    </source>
</evidence>
<dbReference type="GO" id="GO:0006189">
    <property type="term" value="P:'de novo' IMP biosynthetic process"/>
    <property type="evidence" value="ECO:0007669"/>
    <property type="project" value="UniProtKB-UniPathway"/>
</dbReference>
<dbReference type="PRINTS" id="PR00145">
    <property type="entry name" value="ARGSUCLYASE"/>
</dbReference>
<evidence type="ECO:0000256" key="3">
    <source>
        <dbReference type="ARBA" id="ARBA00008273"/>
    </source>
</evidence>
<dbReference type="EMBL" id="BARU01018902">
    <property type="protein sequence ID" value="GAH61077.1"/>
    <property type="molecule type" value="Genomic_DNA"/>
</dbReference>
<dbReference type="GO" id="GO:0070626">
    <property type="term" value="F:(S)-2-(5-amino-1-(5-phospho-D-ribosyl)imidazole-4-carboxamido) succinate lyase (fumarate-forming) activity"/>
    <property type="evidence" value="ECO:0007669"/>
    <property type="project" value="TreeGrafter"/>
</dbReference>
<protein>
    <recommendedName>
        <fullName evidence="5">Adenylosuccinate lyase</fullName>
        <ecNumber evidence="4">4.3.2.2</ecNumber>
    </recommendedName>
    <alternativeName>
        <fullName evidence="9">Adenylosuccinase</fullName>
    </alternativeName>
</protein>
<comment type="caution">
    <text evidence="12">The sequence shown here is derived from an EMBL/GenBank/DDBJ whole genome shotgun (WGS) entry which is preliminary data.</text>
</comment>
<accession>X1GVA0</accession>
<evidence type="ECO:0000259" key="11">
    <source>
        <dbReference type="Pfam" id="PF00206"/>
    </source>
</evidence>
<gene>
    <name evidence="12" type="ORF">S03H2_31189</name>
</gene>
<dbReference type="InterPro" id="IPR000362">
    <property type="entry name" value="Fumarate_lyase_fam"/>
</dbReference>
<evidence type="ECO:0000256" key="9">
    <source>
        <dbReference type="ARBA" id="ARBA00030717"/>
    </source>
</evidence>
<dbReference type="Gene3D" id="1.10.275.10">
    <property type="entry name" value="Fumarase/aspartase (N-terminal domain)"/>
    <property type="match status" value="1"/>
</dbReference>
<dbReference type="PANTHER" id="PTHR43172:SF1">
    <property type="entry name" value="ADENYLOSUCCINATE LYASE"/>
    <property type="match status" value="1"/>
</dbReference>
<proteinExistence type="inferred from homology"/>
<name>X1GVA0_9ZZZZ</name>
<dbReference type="InterPro" id="IPR024083">
    <property type="entry name" value="Fumarase/histidase_N"/>
</dbReference>
<dbReference type="GO" id="GO:0005829">
    <property type="term" value="C:cytosol"/>
    <property type="evidence" value="ECO:0007669"/>
    <property type="project" value="TreeGrafter"/>
</dbReference>
<evidence type="ECO:0000256" key="7">
    <source>
        <dbReference type="ARBA" id="ARBA00023239"/>
    </source>
</evidence>
<evidence type="ECO:0000256" key="6">
    <source>
        <dbReference type="ARBA" id="ARBA00022755"/>
    </source>
</evidence>
<dbReference type="InterPro" id="IPR022761">
    <property type="entry name" value="Fumarate_lyase_N"/>
</dbReference>
<keyword evidence="7" id="KW-0456">Lyase</keyword>
<dbReference type="PANTHER" id="PTHR43172">
    <property type="entry name" value="ADENYLOSUCCINATE LYASE"/>
    <property type="match status" value="1"/>
</dbReference>
<comment type="catalytic activity">
    <reaction evidence="10">
        <text>N(6)-(1,2-dicarboxyethyl)-AMP = fumarate + AMP</text>
        <dbReference type="Rhea" id="RHEA:16853"/>
        <dbReference type="ChEBI" id="CHEBI:29806"/>
        <dbReference type="ChEBI" id="CHEBI:57567"/>
        <dbReference type="ChEBI" id="CHEBI:456215"/>
        <dbReference type="EC" id="4.3.2.2"/>
    </reaction>
    <physiologicalReaction direction="left-to-right" evidence="10">
        <dbReference type="Rhea" id="RHEA:16854"/>
    </physiologicalReaction>
</comment>
<dbReference type="UniPathway" id="UPA00074">
    <property type="reaction ID" value="UER00132"/>
</dbReference>
<evidence type="ECO:0000313" key="12">
    <source>
        <dbReference type="EMBL" id="GAH61077.1"/>
    </source>
</evidence>
<comment type="similarity">
    <text evidence="3">Belongs to the lyase 1 family. Adenylosuccinate lyase subfamily.</text>
</comment>
<feature type="non-terminal residue" evidence="12">
    <location>
        <position position="291"/>
    </location>
</feature>
<feature type="domain" description="Fumarate lyase N-terminal" evidence="11">
    <location>
        <begin position="7"/>
        <end position="229"/>
    </location>
</feature>
<evidence type="ECO:0000256" key="8">
    <source>
        <dbReference type="ARBA" id="ARBA00024477"/>
    </source>
</evidence>
<evidence type="ECO:0000256" key="5">
    <source>
        <dbReference type="ARBA" id="ARBA00017058"/>
    </source>
</evidence>
<comment type="catalytic activity">
    <reaction evidence="8">
        <text>(2S)-2-[5-amino-1-(5-phospho-beta-D-ribosyl)imidazole-4-carboxamido]succinate = 5-amino-1-(5-phospho-beta-D-ribosyl)imidazole-4-carboxamide + fumarate</text>
        <dbReference type="Rhea" id="RHEA:23920"/>
        <dbReference type="ChEBI" id="CHEBI:29806"/>
        <dbReference type="ChEBI" id="CHEBI:58443"/>
        <dbReference type="ChEBI" id="CHEBI:58475"/>
        <dbReference type="EC" id="4.3.2.2"/>
    </reaction>
    <physiologicalReaction direction="left-to-right" evidence="8">
        <dbReference type="Rhea" id="RHEA:23921"/>
    </physiologicalReaction>
</comment>
<dbReference type="SUPFAM" id="SSF48557">
    <property type="entry name" value="L-aspartase-like"/>
    <property type="match status" value="1"/>
</dbReference>
<dbReference type="FunFam" id="1.20.200.10:FF:000008">
    <property type="entry name" value="Adenylosuccinate lyase"/>
    <property type="match status" value="1"/>
</dbReference>
<feature type="non-terminal residue" evidence="12">
    <location>
        <position position="1"/>
    </location>
</feature>
<dbReference type="PROSITE" id="PS00163">
    <property type="entry name" value="FUMARATE_LYASES"/>
    <property type="match status" value="1"/>
</dbReference>
<dbReference type="AlphaFoldDB" id="X1GVA0"/>
<dbReference type="NCBIfam" id="TIGR00928">
    <property type="entry name" value="purB"/>
    <property type="match status" value="1"/>
</dbReference>
<sequence length="291" mass="33303">VKRIEKIEKRVKHDVIAFLTNLSENIGEDARFIHMGMTSSDILDTAFALLLKEAGEHILKKLKNLKRILRQLSKRYKKTVMMGRTHGVHAEPITLGLKFLLWYDEVGRNIGRLSDAIENISYAKISGSVGTFSTMPPDVFEYAARKLKLKPCYATSQIISRDHHAQYLFALAFIASLIEKIALEIRHLQRTEVGEVMEPFTKGQKGSSAMPHKRNPILCERLCGMSRLVRSHVIVALENIALWHERDISHSSCERIIFPDSTTLIDYSLEKLLFILKNLTVDEKRLKRILI</sequence>
<dbReference type="Pfam" id="PF00206">
    <property type="entry name" value="Lyase_1"/>
    <property type="match status" value="1"/>
</dbReference>